<dbReference type="PANTHER" id="PTHR48081:SF3">
    <property type="entry name" value="ALPHA_BETA HYDROLASE FOLD-3 DOMAIN-CONTAINING PROTEIN"/>
    <property type="match status" value="1"/>
</dbReference>
<sequence>MSMPKPIESVFKQADGIDIYMDIYLPDAATKENPAPILLWWHGGGLLQGTRKAVELAPHHVNAPSKHNICVISADYRLAPQFRFPTILSDCAAAMNFLHSSTFASIVEGKADPSRVVLSGSSAGGWLSLLCGTGIGFDESGLPRPPAVQGIAALYPITDLQDPFWTTKQHPVSYMNRIISKDEVQPFLNSDDVGSRTAGSALDSPRAMFYHYMVQEAIEAELLLGGTGIPPTAYSVAPALKSLIDSPGKYNLPPTFIGHGTADTKVPVAQAQDVVASLEELKNAGVDAEYEYEEVEEMDHFYDRESEMDRMYSFLNKIFKKP</sequence>
<accession>A0ABR1J007</accession>
<organism evidence="3 4">
    <name type="scientific">Marasmiellus scandens</name>
    <dbReference type="NCBI Taxonomy" id="2682957"/>
    <lineage>
        <taxon>Eukaryota</taxon>
        <taxon>Fungi</taxon>
        <taxon>Dikarya</taxon>
        <taxon>Basidiomycota</taxon>
        <taxon>Agaricomycotina</taxon>
        <taxon>Agaricomycetes</taxon>
        <taxon>Agaricomycetidae</taxon>
        <taxon>Agaricales</taxon>
        <taxon>Marasmiineae</taxon>
        <taxon>Omphalotaceae</taxon>
        <taxon>Marasmiellus</taxon>
    </lineage>
</organism>
<keyword evidence="4" id="KW-1185">Reference proteome</keyword>
<evidence type="ECO:0000313" key="4">
    <source>
        <dbReference type="Proteomes" id="UP001498398"/>
    </source>
</evidence>
<feature type="domain" description="BD-FAE-like" evidence="2">
    <location>
        <begin position="21"/>
        <end position="165"/>
    </location>
</feature>
<comment type="caution">
    <text evidence="3">The sequence shown here is derived from an EMBL/GenBank/DDBJ whole genome shotgun (WGS) entry which is preliminary data.</text>
</comment>
<dbReference type="Gene3D" id="3.40.50.1820">
    <property type="entry name" value="alpha/beta hydrolase"/>
    <property type="match status" value="1"/>
</dbReference>
<dbReference type="InterPro" id="IPR049492">
    <property type="entry name" value="BD-FAE-like_dom"/>
</dbReference>
<dbReference type="InterPro" id="IPR050300">
    <property type="entry name" value="GDXG_lipolytic_enzyme"/>
</dbReference>
<dbReference type="Proteomes" id="UP001498398">
    <property type="component" value="Unassembled WGS sequence"/>
</dbReference>
<evidence type="ECO:0000256" key="1">
    <source>
        <dbReference type="ARBA" id="ARBA00022801"/>
    </source>
</evidence>
<proteinExistence type="predicted"/>
<evidence type="ECO:0000313" key="3">
    <source>
        <dbReference type="EMBL" id="KAK7443228.1"/>
    </source>
</evidence>
<dbReference type="PANTHER" id="PTHR48081">
    <property type="entry name" value="AB HYDROLASE SUPERFAMILY PROTEIN C4A8.06C"/>
    <property type="match status" value="1"/>
</dbReference>
<dbReference type="InterPro" id="IPR029058">
    <property type="entry name" value="AB_hydrolase_fold"/>
</dbReference>
<evidence type="ECO:0000259" key="2">
    <source>
        <dbReference type="Pfam" id="PF20434"/>
    </source>
</evidence>
<dbReference type="Pfam" id="PF20434">
    <property type="entry name" value="BD-FAE"/>
    <property type="match status" value="1"/>
</dbReference>
<name>A0ABR1J007_9AGAR</name>
<reference evidence="3 4" key="1">
    <citation type="submission" date="2024-01" db="EMBL/GenBank/DDBJ databases">
        <title>A draft genome for the cacao thread blight pathogen Marasmiellus scandens.</title>
        <authorList>
            <person name="Baruah I.K."/>
            <person name="Leung J."/>
            <person name="Bukari Y."/>
            <person name="Amoako-Attah I."/>
            <person name="Meinhardt L.W."/>
            <person name="Bailey B.A."/>
            <person name="Cohen S.P."/>
        </authorList>
    </citation>
    <scope>NUCLEOTIDE SEQUENCE [LARGE SCALE GENOMIC DNA]</scope>
    <source>
        <strain evidence="3 4">GH-19</strain>
    </source>
</reference>
<dbReference type="SUPFAM" id="SSF53474">
    <property type="entry name" value="alpha/beta-Hydrolases"/>
    <property type="match status" value="1"/>
</dbReference>
<keyword evidence="1" id="KW-0378">Hydrolase</keyword>
<dbReference type="EMBL" id="JBANRG010000055">
    <property type="protein sequence ID" value="KAK7443228.1"/>
    <property type="molecule type" value="Genomic_DNA"/>
</dbReference>
<protein>
    <recommendedName>
        <fullName evidence="2">BD-FAE-like domain-containing protein</fullName>
    </recommendedName>
</protein>
<gene>
    <name evidence="3" type="ORF">VKT23_015826</name>
</gene>